<name>A0AA37T4Z1_9GAMM</name>
<reference evidence="1 2" key="1">
    <citation type="journal article" date="2014" name="Int. J. Syst. Evol. Microbiol.">
        <title>Complete genome sequence of Corynebacterium casei LMG S-19264T (=DSM 44701T), isolated from a smear-ripened cheese.</title>
        <authorList>
            <consortium name="US DOE Joint Genome Institute (JGI-PGF)"/>
            <person name="Walter F."/>
            <person name="Albersmeier A."/>
            <person name="Kalinowski J."/>
            <person name="Ruckert C."/>
        </authorList>
    </citation>
    <scope>NUCLEOTIDE SEQUENCE [LARGE SCALE GENOMIC DNA]</scope>
    <source>
        <strain evidence="1 2">NBRC 110095</strain>
    </source>
</reference>
<sequence length="428" mass="47540">MNPTPQILKDDKGITYLKVYENNRNGLKRGRDVYVAKVYYPNFEVAKAYQHDNYHLASVMRAVCYLNAYHDGGNQQQAINNITHSLPREGFAFKYTFHANGSVLIPDFRINEQYTNHPKESNFYLAKKDEDRPEWNRVNERAVSSLMQTQKWKSNKNNKPDAHYVGLSGKSPSPREASGIVGALIVDAFGHRAEDFNVQTLPSDAQITVGYTQNKDFKNSKTVQRLVSGIEQATLQKAPLNMLTHGEAAQTLYAAAKALAGRAFVRQTEARLNPSAHIRTIIVNPVGVSIENLKEACQKAGIEVVATYENNRHLGNLSFKQVFDDHFGKIIASGVFGVGTPLVADISASSKLSGAFTIIKNYTTDGTHSGMLAAALGAGMILRIGYNATKEIREDWSNAITAYYLVTRKGGNNFISEDDKDLIEIMKR</sequence>
<organism evidence="1 2">
    <name type="scientific">Marinibactrum halimedae</name>
    <dbReference type="NCBI Taxonomy" id="1444977"/>
    <lineage>
        <taxon>Bacteria</taxon>
        <taxon>Pseudomonadati</taxon>
        <taxon>Pseudomonadota</taxon>
        <taxon>Gammaproteobacteria</taxon>
        <taxon>Cellvibrionales</taxon>
        <taxon>Cellvibrionaceae</taxon>
        <taxon>Marinibactrum</taxon>
    </lineage>
</organism>
<keyword evidence="2" id="KW-1185">Reference proteome</keyword>
<protein>
    <submittedName>
        <fullName evidence="1">Uncharacterized protein</fullName>
    </submittedName>
</protein>
<dbReference type="AlphaFoldDB" id="A0AA37T4Z1"/>
<dbReference type="EMBL" id="BSPD01000029">
    <property type="protein sequence ID" value="GLS25378.1"/>
    <property type="molecule type" value="Genomic_DNA"/>
</dbReference>
<evidence type="ECO:0000313" key="1">
    <source>
        <dbReference type="EMBL" id="GLS25378.1"/>
    </source>
</evidence>
<comment type="caution">
    <text evidence="1">The sequence shown here is derived from an EMBL/GenBank/DDBJ whole genome shotgun (WGS) entry which is preliminary data.</text>
</comment>
<dbReference type="RefSeq" id="WP_232593411.1">
    <property type="nucleotide sequence ID" value="NZ_BSPD01000029.1"/>
</dbReference>
<accession>A0AA37T4Z1</accession>
<dbReference type="Proteomes" id="UP001156870">
    <property type="component" value="Unassembled WGS sequence"/>
</dbReference>
<proteinExistence type="predicted"/>
<gene>
    <name evidence="1" type="ORF">GCM10007877_10920</name>
</gene>
<evidence type="ECO:0000313" key="2">
    <source>
        <dbReference type="Proteomes" id="UP001156870"/>
    </source>
</evidence>